<feature type="region of interest" description="Disordered" evidence="14">
    <location>
        <begin position="24"/>
        <end position="56"/>
    </location>
</feature>
<keyword evidence="16" id="KW-1185">Reference proteome</keyword>
<proteinExistence type="inferred from homology"/>
<evidence type="ECO:0000256" key="1">
    <source>
        <dbReference type="ARBA" id="ARBA00004123"/>
    </source>
</evidence>
<keyword evidence="6" id="KW-0158">Chromosome</keyword>
<reference evidence="15" key="1">
    <citation type="journal article" date="2023" name="Mol. Phylogenet. Evol.">
        <title>Genome-scale phylogeny and comparative genomics of the fungal order Sordariales.</title>
        <authorList>
            <person name="Hensen N."/>
            <person name="Bonometti L."/>
            <person name="Westerberg I."/>
            <person name="Brannstrom I.O."/>
            <person name="Guillou S."/>
            <person name="Cros-Aarteil S."/>
            <person name="Calhoun S."/>
            <person name="Haridas S."/>
            <person name="Kuo A."/>
            <person name="Mondo S."/>
            <person name="Pangilinan J."/>
            <person name="Riley R."/>
            <person name="LaButti K."/>
            <person name="Andreopoulos B."/>
            <person name="Lipzen A."/>
            <person name="Chen C."/>
            <person name="Yan M."/>
            <person name="Daum C."/>
            <person name="Ng V."/>
            <person name="Clum A."/>
            <person name="Steindorff A."/>
            <person name="Ohm R.A."/>
            <person name="Martin F."/>
            <person name="Silar P."/>
            <person name="Natvig D.O."/>
            <person name="Lalanne C."/>
            <person name="Gautier V."/>
            <person name="Ament-Velasquez S.L."/>
            <person name="Kruys A."/>
            <person name="Hutchinson M.I."/>
            <person name="Powell A.J."/>
            <person name="Barry K."/>
            <person name="Miller A.N."/>
            <person name="Grigoriev I.V."/>
            <person name="Debuchy R."/>
            <person name="Gladieux P."/>
            <person name="Hiltunen Thoren M."/>
            <person name="Johannesson H."/>
        </authorList>
    </citation>
    <scope>NUCLEOTIDE SEQUENCE</scope>
    <source>
        <strain evidence="15">PSN293</strain>
    </source>
</reference>
<evidence type="ECO:0000256" key="13">
    <source>
        <dbReference type="ARBA" id="ARBA00025393"/>
    </source>
</evidence>
<name>A0AAN6YDR3_9PEZI</name>
<evidence type="ECO:0000256" key="8">
    <source>
        <dbReference type="ARBA" id="ARBA00022895"/>
    </source>
</evidence>
<dbReference type="GO" id="GO:0000781">
    <property type="term" value="C:chromosome, telomeric region"/>
    <property type="evidence" value="ECO:0007669"/>
    <property type="project" value="UniProtKB-SubCell"/>
</dbReference>
<dbReference type="GO" id="GO:0008033">
    <property type="term" value="P:tRNA processing"/>
    <property type="evidence" value="ECO:0007669"/>
    <property type="project" value="UniProtKB-KW"/>
</dbReference>
<accession>A0AAN6YDR3</accession>
<evidence type="ECO:0000256" key="11">
    <source>
        <dbReference type="ARBA" id="ARBA00023163"/>
    </source>
</evidence>
<evidence type="ECO:0000256" key="14">
    <source>
        <dbReference type="SAM" id="MobiDB-lite"/>
    </source>
</evidence>
<evidence type="ECO:0000256" key="7">
    <source>
        <dbReference type="ARBA" id="ARBA00022694"/>
    </source>
</evidence>
<evidence type="ECO:0000256" key="2">
    <source>
        <dbReference type="ARBA" id="ARBA00004574"/>
    </source>
</evidence>
<dbReference type="Pfam" id="PF08738">
    <property type="entry name" value="Gon7"/>
    <property type="match status" value="1"/>
</dbReference>
<comment type="subcellular location">
    <subcellularLocation>
        <location evidence="2">Chromosome</location>
        <location evidence="2">Telomere</location>
    </subcellularLocation>
    <subcellularLocation>
        <location evidence="1">Nucleus</location>
    </subcellularLocation>
</comment>
<comment type="caution">
    <text evidence="15">The sequence shown here is derived from an EMBL/GenBank/DDBJ whole genome shotgun (WGS) entry which is preliminary data.</text>
</comment>
<sequence>MSQPDQVPAKATLTATYTSLSNQPFQISQHLEMPPPSSDLAPEEQRKQQRIQTLSQLRKAASTIQAAVNKGLTARMEEDKAQELASNQDIGLDSQKGKKKKGKVVIDDEAEEQNYGEEVVEDSD</sequence>
<dbReference type="EMBL" id="MU858071">
    <property type="protein sequence ID" value="KAK4216181.1"/>
    <property type="molecule type" value="Genomic_DNA"/>
</dbReference>
<comment type="similarity">
    <text evidence="3">Belongs to the GON7 family.</text>
</comment>
<feature type="region of interest" description="Disordered" evidence="14">
    <location>
        <begin position="79"/>
        <end position="124"/>
    </location>
</feature>
<keyword evidence="7" id="KW-0819">tRNA processing</keyword>
<dbReference type="AlphaFoldDB" id="A0AAN6YDR3"/>
<comment type="function">
    <text evidence="13">Component of the EKC/KEOPS complex that is required for the formation of a threonylcarbamoyl group on adenosine at position 37 (t(6)A37) in tRNAs that read codons beginning with adenine. The complex is probably involved in the transfer of the threonylcarbamoyl moiety of threonylcarbamoyl-AMP (TC-AMP) to the N6 group of A37. GON7 likely plays a supporting role to the catalytic subunit KAE1 in the complex. The EKC/KEOPS complex also promotes both telomere uncapping and telomere elongation. The complex is required for efficient recruitment of transcriptional coactivators.</text>
</comment>
<keyword evidence="8" id="KW-0779">Telomere</keyword>
<protein>
    <recommendedName>
        <fullName evidence="5">EKC/KEOPS complex subunit GON7</fullName>
    </recommendedName>
</protein>
<keyword evidence="9" id="KW-0805">Transcription regulation</keyword>
<evidence type="ECO:0000256" key="9">
    <source>
        <dbReference type="ARBA" id="ARBA00023015"/>
    </source>
</evidence>
<reference evidence="15" key="2">
    <citation type="submission" date="2023-05" db="EMBL/GenBank/DDBJ databases">
        <authorList>
            <consortium name="Lawrence Berkeley National Laboratory"/>
            <person name="Steindorff A."/>
            <person name="Hensen N."/>
            <person name="Bonometti L."/>
            <person name="Westerberg I."/>
            <person name="Brannstrom I.O."/>
            <person name="Guillou S."/>
            <person name="Cros-Aarteil S."/>
            <person name="Calhoun S."/>
            <person name="Haridas S."/>
            <person name="Kuo A."/>
            <person name="Mondo S."/>
            <person name="Pangilinan J."/>
            <person name="Riley R."/>
            <person name="Labutti K."/>
            <person name="Andreopoulos B."/>
            <person name="Lipzen A."/>
            <person name="Chen C."/>
            <person name="Yanf M."/>
            <person name="Daum C."/>
            <person name="Ng V."/>
            <person name="Clum A."/>
            <person name="Ohm R."/>
            <person name="Martin F."/>
            <person name="Silar P."/>
            <person name="Natvig D."/>
            <person name="Lalanne C."/>
            <person name="Gautier V."/>
            <person name="Ament-Velasquez S.L."/>
            <person name="Kruys A."/>
            <person name="Hutchinson M.I."/>
            <person name="Powell A.J."/>
            <person name="Barry K."/>
            <person name="Miller A.N."/>
            <person name="Grigoriev I.V."/>
            <person name="Debuchy R."/>
            <person name="Gladieux P."/>
            <person name="Thoren M.H."/>
            <person name="Johannesson H."/>
        </authorList>
    </citation>
    <scope>NUCLEOTIDE SEQUENCE</scope>
    <source>
        <strain evidence="15">PSN293</strain>
    </source>
</reference>
<evidence type="ECO:0000256" key="3">
    <source>
        <dbReference type="ARBA" id="ARBA00008529"/>
    </source>
</evidence>
<keyword evidence="11" id="KW-0804">Transcription</keyword>
<gene>
    <name evidence="15" type="ORF">QBC37DRAFT_417519</name>
</gene>
<feature type="compositionally biased region" description="Acidic residues" evidence="14">
    <location>
        <begin position="107"/>
        <end position="124"/>
    </location>
</feature>
<dbReference type="Proteomes" id="UP001301769">
    <property type="component" value="Unassembled WGS sequence"/>
</dbReference>
<evidence type="ECO:0000256" key="4">
    <source>
        <dbReference type="ARBA" id="ARBA00011534"/>
    </source>
</evidence>
<organism evidence="15 16">
    <name type="scientific">Rhypophila decipiens</name>
    <dbReference type="NCBI Taxonomy" id="261697"/>
    <lineage>
        <taxon>Eukaryota</taxon>
        <taxon>Fungi</taxon>
        <taxon>Dikarya</taxon>
        <taxon>Ascomycota</taxon>
        <taxon>Pezizomycotina</taxon>
        <taxon>Sordariomycetes</taxon>
        <taxon>Sordariomycetidae</taxon>
        <taxon>Sordariales</taxon>
        <taxon>Naviculisporaceae</taxon>
        <taxon>Rhypophila</taxon>
    </lineage>
</organism>
<dbReference type="InterPro" id="IPR014849">
    <property type="entry name" value="EKC/KEOPS_Gon7"/>
</dbReference>
<evidence type="ECO:0000256" key="5">
    <source>
        <dbReference type="ARBA" id="ARBA00019746"/>
    </source>
</evidence>
<evidence type="ECO:0000313" key="15">
    <source>
        <dbReference type="EMBL" id="KAK4216181.1"/>
    </source>
</evidence>
<keyword evidence="10" id="KW-0010">Activator</keyword>
<evidence type="ECO:0000256" key="6">
    <source>
        <dbReference type="ARBA" id="ARBA00022454"/>
    </source>
</evidence>
<keyword evidence="12" id="KW-0539">Nucleus</keyword>
<comment type="subunit">
    <text evidence="4">Component of the EKC/KEOPS complex composed of at least BUD32, CGI121, GON7, KAE1 and PCC1; the whole complex dimerizes.</text>
</comment>
<evidence type="ECO:0000313" key="16">
    <source>
        <dbReference type="Proteomes" id="UP001301769"/>
    </source>
</evidence>
<dbReference type="GO" id="GO:0005634">
    <property type="term" value="C:nucleus"/>
    <property type="evidence" value="ECO:0007669"/>
    <property type="project" value="UniProtKB-SubCell"/>
</dbReference>
<evidence type="ECO:0000256" key="10">
    <source>
        <dbReference type="ARBA" id="ARBA00023159"/>
    </source>
</evidence>
<evidence type="ECO:0000256" key="12">
    <source>
        <dbReference type="ARBA" id="ARBA00023242"/>
    </source>
</evidence>